<dbReference type="EMBL" id="PGGS01001544">
    <property type="protein sequence ID" value="PNH00272.1"/>
    <property type="molecule type" value="Genomic_DNA"/>
</dbReference>
<sequence>MQAHQRGDGSYFIYEIPAFLSPAECAEIMRTAVHAGLSESEIYGTSTDEVDRKSRHSYTAWLPAATSALVRKVNRLTAEITGYPEENQEDLQVVHYPEGGFFNPHYDCCDGGPQECSRMDALGGPRHITVIVYLNDDYEGGETAFPKLGITVRPETGKAAIFWSTDKNSILVPQSFHGGNPVTNGEKWICNKWIHLRPYR</sequence>
<dbReference type="AlphaFoldDB" id="A0A2J7ZJ25"/>
<dbReference type="Pfam" id="PF13640">
    <property type="entry name" value="2OG-FeII_Oxy_3"/>
    <property type="match status" value="1"/>
</dbReference>
<keyword evidence="3" id="KW-0479">Metal-binding</keyword>
<dbReference type="InterPro" id="IPR045054">
    <property type="entry name" value="P4HA-like"/>
</dbReference>
<keyword evidence="10" id="KW-1185">Reference proteome</keyword>
<accession>A0A2J7ZJ25</accession>
<dbReference type="GO" id="GO:0004656">
    <property type="term" value="F:procollagen-proline 4-dioxygenase activity"/>
    <property type="evidence" value="ECO:0007669"/>
    <property type="project" value="UniProtKB-EC"/>
</dbReference>
<dbReference type="InterPro" id="IPR044862">
    <property type="entry name" value="Pro_4_hyd_alph_FE2OG_OXY"/>
</dbReference>
<comment type="caution">
    <text evidence="9">The sequence shown here is derived from an EMBL/GenBank/DDBJ whole genome shotgun (WGS) entry which is preliminary data.</text>
</comment>
<dbReference type="GO" id="GO:0005506">
    <property type="term" value="F:iron ion binding"/>
    <property type="evidence" value="ECO:0007669"/>
    <property type="project" value="InterPro"/>
</dbReference>
<dbReference type="InterPro" id="IPR005123">
    <property type="entry name" value="Oxoglu/Fe-dep_dioxygenase_dom"/>
</dbReference>
<gene>
    <name evidence="9" type="ORF">TSOC_013911</name>
</gene>
<comment type="catalytic activity">
    <reaction evidence="7">
        <text>L-prolyl-[collagen] + 2-oxoglutarate + O2 = trans-4-hydroxy-L-prolyl-[collagen] + succinate + CO2</text>
        <dbReference type="Rhea" id="RHEA:18945"/>
        <dbReference type="Rhea" id="RHEA-COMP:11676"/>
        <dbReference type="Rhea" id="RHEA-COMP:11680"/>
        <dbReference type="ChEBI" id="CHEBI:15379"/>
        <dbReference type="ChEBI" id="CHEBI:16526"/>
        <dbReference type="ChEBI" id="CHEBI:16810"/>
        <dbReference type="ChEBI" id="CHEBI:30031"/>
        <dbReference type="ChEBI" id="CHEBI:50342"/>
        <dbReference type="ChEBI" id="CHEBI:61965"/>
        <dbReference type="EC" id="1.14.11.2"/>
    </reaction>
</comment>
<dbReference type="GO" id="GO:0031418">
    <property type="term" value="F:L-ascorbic acid binding"/>
    <property type="evidence" value="ECO:0007669"/>
    <property type="project" value="InterPro"/>
</dbReference>
<dbReference type="SMART" id="SM00702">
    <property type="entry name" value="P4Hc"/>
    <property type="match status" value="1"/>
</dbReference>
<organism evidence="9 10">
    <name type="scientific">Tetrabaena socialis</name>
    <dbReference type="NCBI Taxonomy" id="47790"/>
    <lineage>
        <taxon>Eukaryota</taxon>
        <taxon>Viridiplantae</taxon>
        <taxon>Chlorophyta</taxon>
        <taxon>core chlorophytes</taxon>
        <taxon>Chlorophyceae</taxon>
        <taxon>CS clade</taxon>
        <taxon>Chlamydomonadales</taxon>
        <taxon>Tetrabaenaceae</taxon>
        <taxon>Tetrabaena</taxon>
    </lineage>
</organism>
<evidence type="ECO:0000313" key="9">
    <source>
        <dbReference type="EMBL" id="PNH00272.1"/>
    </source>
</evidence>
<keyword evidence="5" id="KW-0560">Oxidoreductase</keyword>
<protein>
    <submittedName>
        <fullName evidence="9">Putative prolyl 4-hydroxylase</fullName>
    </submittedName>
</protein>
<keyword evidence="4" id="KW-0223">Dioxygenase</keyword>
<dbReference type="GO" id="GO:0005789">
    <property type="term" value="C:endoplasmic reticulum membrane"/>
    <property type="evidence" value="ECO:0007669"/>
    <property type="project" value="UniProtKB-SubCell"/>
</dbReference>
<proteinExistence type="predicted"/>
<dbReference type="OrthoDB" id="69177at2759"/>
<dbReference type="PANTHER" id="PTHR10869:SF246">
    <property type="entry name" value="TRANSMEMBRANE PROLYL 4-HYDROXYLASE"/>
    <property type="match status" value="1"/>
</dbReference>
<dbReference type="Proteomes" id="UP000236333">
    <property type="component" value="Unassembled WGS sequence"/>
</dbReference>
<dbReference type="InterPro" id="IPR006620">
    <property type="entry name" value="Pro_4_hyd_alph"/>
</dbReference>
<dbReference type="Gene3D" id="2.60.120.620">
    <property type="entry name" value="q2cbj1_9rhob like domain"/>
    <property type="match status" value="1"/>
</dbReference>
<dbReference type="PANTHER" id="PTHR10869">
    <property type="entry name" value="PROLYL 4-HYDROXYLASE ALPHA SUBUNIT"/>
    <property type="match status" value="1"/>
</dbReference>
<evidence type="ECO:0000313" key="10">
    <source>
        <dbReference type="Proteomes" id="UP000236333"/>
    </source>
</evidence>
<evidence type="ECO:0000256" key="4">
    <source>
        <dbReference type="ARBA" id="ARBA00022964"/>
    </source>
</evidence>
<reference evidence="9 10" key="1">
    <citation type="journal article" date="2017" name="Mol. Biol. Evol.">
        <title>The 4-celled Tetrabaena socialis nuclear genome reveals the essential components for genetic control of cell number at the origin of multicellularity in the volvocine lineage.</title>
        <authorList>
            <person name="Featherston J."/>
            <person name="Arakaki Y."/>
            <person name="Hanschen E.R."/>
            <person name="Ferris P.J."/>
            <person name="Michod R.E."/>
            <person name="Olson B.J.S.C."/>
            <person name="Nozaki H."/>
            <person name="Durand P.M."/>
        </authorList>
    </citation>
    <scope>NUCLEOTIDE SEQUENCE [LARGE SCALE GENOMIC DNA]</scope>
    <source>
        <strain evidence="9 10">NIES-571</strain>
    </source>
</reference>
<feature type="domain" description="Fe2OG dioxygenase" evidence="8">
    <location>
        <begin position="87"/>
        <end position="196"/>
    </location>
</feature>
<keyword evidence="6" id="KW-0408">Iron</keyword>
<comment type="cofactor">
    <cofactor evidence="1">
        <name>L-ascorbate</name>
        <dbReference type="ChEBI" id="CHEBI:38290"/>
    </cofactor>
</comment>
<evidence type="ECO:0000256" key="5">
    <source>
        <dbReference type="ARBA" id="ARBA00023002"/>
    </source>
</evidence>
<evidence type="ECO:0000256" key="2">
    <source>
        <dbReference type="ARBA" id="ARBA00004648"/>
    </source>
</evidence>
<dbReference type="PROSITE" id="PS51471">
    <property type="entry name" value="FE2OG_OXY"/>
    <property type="match status" value="1"/>
</dbReference>
<evidence type="ECO:0000256" key="3">
    <source>
        <dbReference type="ARBA" id="ARBA00022723"/>
    </source>
</evidence>
<evidence type="ECO:0000256" key="6">
    <source>
        <dbReference type="ARBA" id="ARBA00023004"/>
    </source>
</evidence>
<comment type="subcellular location">
    <subcellularLocation>
        <location evidence="2">Endoplasmic reticulum membrane</location>
        <topology evidence="2">Single-pass type II membrane protein</topology>
    </subcellularLocation>
</comment>
<name>A0A2J7ZJ25_9CHLO</name>
<evidence type="ECO:0000256" key="1">
    <source>
        <dbReference type="ARBA" id="ARBA00001961"/>
    </source>
</evidence>
<evidence type="ECO:0000259" key="8">
    <source>
        <dbReference type="PROSITE" id="PS51471"/>
    </source>
</evidence>
<evidence type="ECO:0000256" key="7">
    <source>
        <dbReference type="ARBA" id="ARBA00049169"/>
    </source>
</evidence>